<evidence type="ECO:0000256" key="1">
    <source>
        <dbReference type="SAM" id="MobiDB-lite"/>
    </source>
</evidence>
<evidence type="ECO:0000313" key="3">
    <source>
        <dbReference type="EMBL" id="PWI65083.1"/>
    </source>
</evidence>
<sequence length="230" mass="25938">MGGPVAELHARWALPPRRHDSRDANRIAFSRLFIHDRQRSGRTRRTAPWPSAQRQRPQSQQSLASAGDSSDDAVLKQILDANVRIGDTDSILGVYQLQAAISALADWTRETFAPWLTGVLSRATASKPQKERKGYQLRADQFTQIVLLGAFLLYQSLRVTAQLQMAGRHGNRIPPCQLYVVSPPGELVPPESSKNHHYAAQQGKDWSRYPYLRCFLLSRAQLQTRDAKTR</sequence>
<comment type="caution">
    <text evidence="3">The sequence shown here is derived from an EMBL/GenBank/DDBJ whole genome shotgun (WGS) entry which is preliminary data.</text>
</comment>
<reference evidence="3 4" key="1">
    <citation type="journal article" date="2016" name="Front. Microbiol.">
        <title>Genome and transcriptome sequences reveal the specific parasitism of the nematophagous Purpureocillium lilacinum 36-1.</title>
        <authorList>
            <person name="Xie J."/>
            <person name="Li S."/>
            <person name="Mo C."/>
            <person name="Xiao X."/>
            <person name="Peng D."/>
            <person name="Wang G."/>
            <person name="Xiao Y."/>
        </authorList>
    </citation>
    <scope>NUCLEOTIDE SEQUENCE [LARGE SCALE GENOMIC DNA]</scope>
    <source>
        <strain evidence="3 4">36-1</strain>
    </source>
</reference>
<dbReference type="Proteomes" id="UP000245956">
    <property type="component" value="Unassembled WGS sequence"/>
</dbReference>
<dbReference type="EMBL" id="LCWV01000038">
    <property type="protein sequence ID" value="PWI65083.1"/>
    <property type="molecule type" value="Genomic_DNA"/>
</dbReference>
<feature type="domain" description="PD-(D/E)XK nuclease-like" evidence="2">
    <location>
        <begin position="78"/>
        <end position="112"/>
    </location>
</feature>
<feature type="region of interest" description="Disordered" evidence="1">
    <location>
        <begin position="38"/>
        <end position="69"/>
    </location>
</feature>
<evidence type="ECO:0000313" key="4">
    <source>
        <dbReference type="Proteomes" id="UP000245956"/>
    </source>
</evidence>
<feature type="compositionally biased region" description="Low complexity" evidence="1">
    <location>
        <begin position="47"/>
        <end position="68"/>
    </location>
</feature>
<dbReference type="AlphaFoldDB" id="A0A2U3DS52"/>
<protein>
    <recommendedName>
        <fullName evidence="2">PD-(D/E)XK nuclease-like domain-containing protein</fullName>
    </recommendedName>
</protein>
<organism evidence="3 4">
    <name type="scientific">Purpureocillium lilacinum</name>
    <name type="common">Paecilomyces lilacinus</name>
    <dbReference type="NCBI Taxonomy" id="33203"/>
    <lineage>
        <taxon>Eukaryota</taxon>
        <taxon>Fungi</taxon>
        <taxon>Dikarya</taxon>
        <taxon>Ascomycota</taxon>
        <taxon>Pezizomycotina</taxon>
        <taxon>Sordariomycetes</taxon>
        <taxon>Hypocreomycetidae</taxon>
        <taxon>Hypocreales</taxon>
        <taxon>Ophiocordycipitaceae</taxon>
        <taxon>Purpureocillium</taxon>
    </lineage>
</organism>
<dbReference type="InterPro" id="IPR046797">
    <property type="entry name" value="PDDEXK_12"/>
</dbReference>
<accession>A0A2U3DS52</accession>
<evidence type="ECO:0000259" key="2">
    <source>
        <dbReference type="Pfam" id="PF20516"/>
    </source>
</evidence>
<dbReference type="Pfam" id="PF20516">
    <property type="entry name" value="PDDEXK_12"/>
    <property type="match status" value="1"/>
</dbReference>
<name>A0A2U3DS52_PURLI</name>
<proteinExistence type="predicted"/>
<gene>
    <name evidence="3" type="ORF">PCL_07382</name>
</gene>